<proteinExistence type="predicted"/>
<reference evidence="1" key="2">
    <citation type="submission" date="2021-04" db="EMBL/GenBank/DDBJ databases">
        <authorList>
            <person name="Wen M.-L."/>
            <person name="Han X.-L."/>
            <person name="Xiong J."/>
        </authorList>
    </citation>
    <scope>NUCLEOTIDE SEQUENCE</scope>
    <source>
        <strain evidence="1">AGR0001</strain>
    </source>
</reference>
<organism evidence="1 2">
    <name type="scientific">Streptomyces auratus AGR0001</name>
    <dbReference type="NCBI Taxonomy" id="1160718"/>
    <lineage>
        <taxon>Bacteria</taxon>
        <taxon>Bacillati</taxon>
        <taxon>Actinomycetota</taxon>
        <taxon>Actinomycetes</taxon>
        <taxon>Kitasatosporales</taxon>
        <taxon>Streptomycetaceae</taxon>
        <taxon>Streptomyces</taxon>
    </lineage>
</organism>
<dbReference type="KEGG" id="sauh:SU9_025370"/>
<protein>
    <submittedName>
        <fullName evidence="1">DUF1152 domain-containing protein</fullName>
    </submittedName>
</protein>
<dbReference type="Proteomes" id="UP000009036">
    <property type="component" value="Chromosome"/>
</dbReference>
<dbReference type="Pfam" id="PF06626">
    <property type="entry name" value="DUF1152"/>
    <property type="match status" value="1"/>
</dbReference>
<gene>
    <name evidence="1" type="ORF">SU9_025370</name>
</gene>
<reference evidence="1" key="1">
    <citation type="journal article" date="2012" name="J. Bacteriol.">
        <title>Genome Sequence of Streptomyces auratus Strain AGR0001, a Phoslactomycin-Producing Actinomycete.</title>
        <authorList>
            <person name="Han X."/>
            <person name="Li M."/>
            <person name="Ding Z."/>
            <person name="Zhao J."/>
            <person name="Ji K."/>
            <person name="Wen M."/>
            <person name="Lu T."/>
        </authorList>
    </citation>
    <scope>NUCLEOTIDE SEQUENCE</scope>
    <source>
        <strain evidence="1">AGR0001</strain>
    </source>
</reference>
<name>A0A8B1PAA6_9ACTN</name>
<keyword evidence="2" id="KW-1185">Reference proteome</keyword>
<sequence length="395" mass="42333">MGGRRAPTSNFSPLGRALRCGRCRWPTRTLAHVTRLIVAAGGGGDAVAAAMLDAALHGDESPAVVLTYAWDRLLVDPVPGPRGPANFTGLRPLTRSVRTVPADATPIAPAGSTLPRLAAELPQTFALTDPHHGAEGVIRQLEELVQHLEPDTVDLLDVGGDILARGDEPTLRSPLADALTLAACCELNYLVRLLIAGPGLDGELPADTLRDRLGPAALTLTAEHTHPVSSVLEWHPSEATAMLAATARGARGLCEVRDAGPPVPLTDDGSVVYEADLDEALHRNRLARAILATENLHEVEQYSREICGFSEIDYERNEARPGSRPARKLDPEAVLRQLDDFEAGARSRGITHTTFRRLTEAFGLGAHQRQDLRALLLSSRPGQYEAPLWCLVSGA</sequence>
<dbReference type="InterPro" id="IPR010581">
    <property type="entry name" value="DUF1152"/>
</dbReference>
<dbReference type="AlphaFoldDB" id="A0A8B1PAA6"/>
<dbReference type="EMBL" id="CP072931">
    <property type="protein sequence ID" value="QTZ94362.1"/>
    <property type="molecule type" value="Genomic_DNA"/>
</dbReference>
<evidence type="ECO:0000313" key="1">
    <source>
        <dbReference type="EMBL" id="QTZ94362.1"/>
    </source>
</evidence>
<accession>A0A8B1PAA6</accession>
<dbReference type="OrthoDB" id="3767110at2"/>
<evidence type="ECO:0000313" key="2">
    <source>
        <dbReference type="Proteomes" id="UP000009036"/>
    </source>
</evidence>